<dbReference type="Pfam" id="PF07690">
    <property type="entry name" value="MFS_1"/>
    <property type="match status" value="1"/>
</dbReference>
<dbReference type="SUPFAM" id="SSF103473">
    <property type="entry name" value="MFS general substrate transporter"/>
    <property type="match status" value="1"/>
</dbReference>
<keyword evidence="4" id="KW-1133">Transmembrane helix</keyword>
<feature type="transmembrane region" description="Helical" evidence="4">
    <location>
        <begin position="284"/>
        <end position="305"/>
    </location>
</feature>
<reference evidence="6" key="1">
    <citation type="journal article" date="2020" name="Stud. Mycol.">
        <title>101 Dothideomycetes genomes: a test case for predicting lifestyles and emergence of pathogens.</title>
        <authorList>
            <person name="Haridas S."/>
            <person name="Albert R."/>
            <person name="Binder M."/>
            <person name="Bloem J."/>
            <person name="Labutti K."/>
            <person name="Salamov A."/>
            <person name="Andreopoulos B."/>
            <person name="Baker S."/>
            <person name="Barry K."/>
            <person name="Bills G."/>
            <person name="Bluhm B."/>
            <person name="Cannon C."/>
            <person name="Castanera R."/>
            <person name="Culley D."/>
            <person name="Daum C."/>
            <person name="Ezra D."/>
            <person name="Gonzalez J."/>
            <person name="Henrissat B."/>
            <person name="Kuo A."/>
            <person name="Liang C."/>
            <person name="Lipzen A."/>
            <person name="Lutzoni F."/>
            <person name="Magnuson J."/>
            <person name="Mondo S."/>
            <person name="Nolan M."/>
            <person name="Ohm R."/>
            <person name="Pangilinan J."/>
            <person name="Park H.-J."/>
            <person name="Ramirez L."/>
            <person name="Alfaro M."/>
            <person name="Sun H."/>
            <person name="Tritt A."/>
            <person name="Yoshinaga Y."/>
            <person name="Zwiers L.-H."/>
            <person name="Turgeon B."/>
            <person name="Goodwin S."/>
            <person name="Spatafora J."/>
            <person name="Crous P."/>
            <person name="Grigoriev I."/>
        </authorList>
    </citation>
    <scope>NUCLEOTIDE SEQUENCE</scope>
    <source>
        <strain evidence="6">CBS 183.55</strain>
    </source>
</reference>
<dbReference type="Gene3D" id="1.20.1250.20">
    <property type="entry name" value="MFS general substrate transporter like domains"/>
    <property type="match status" value="2"/>
</dbReference>
<dbReference type="GeneID" id="54348212"/>
<protein>
    <submittedName>
        <fullName evidence="6">MFS general substrate transporter</fullName>
    </submittedName>
</protein>
<accession>A0A6A5S1I1</accession>
<dbReference type="GO" id="GO:0022857">
    <property type="term" value="F:transmembrane transporter activity"/>
    <property type="evidence" value="ECO:0007669"/>
    <property type="project" value="InterPro"/>
</dbReference>
<feature type="transmembrane region" description="Helical" evidence="4">
    <location>
        <begin position="445"/>
        <end position="467"/>
    </location>
</feature>
<comment type="similarity">
    <text evidence="2">Belongs to the major facilitator superfamily. Monocarboxylate porter (TC 2.A.1.13) family.</text>
</comment>
<evidence type="ECO:0000256" key="4">
    <source>
        <dbReference type="SAM" id="Phobius"/>
    </source>
</evidence>
<feature type="transmembrane region" description="Helical" evidence="4">
    <location>
        <begin position="412"/>
        <end position="433"/>
    </location>
</feature>
<feature type="transmembrane region" description="Helical" evidence="4">
    <location>
        <begin position="320"/>
        <end position="338"/>
    </location>
</feature>
<evidence type="ECO:0000256" key="2">
    <source>
        <dbReference type="ARBA" id="ARBA00006727"/>
    </source>
</evidence>
<dbReference type="RefSeq" id="XP_033454230.1">
    <property type="nucleotide sequence ID" value="XM_033590544.1"/>
</dbReference>
<dbReference type="OrthoDB" id="6509908at2759"/>
<feature type="transmembrane region" description="Helical" evidence="4">
    <location>
        <begin position="345"/>
        <end position="369"/>
    </location>
</feature>
<dbReference type="InterPro" id="IPR020846">
    <property type="entry name" value="MFS_dom"/>
</dbReference>
<dbReference type="PROSITE" id="PS50850">
    <property type="entry name" value="MFS"/>
    <property type="match status" value="1"/>
</dbReference>
<comment type="subcellular location">
    <subcellularLocation>
        <location evidence="1">Membrane</location>
        <topology evidence="1">Multi-pass membrane protein</topology>
    </subcellularLocation>
</comment>
<keyword evidence="7" id="KW-1185">Reference proteome</keyword>
<name>A0A6A5S1I1_9PLEO</name>
<feature type="transmembrane region" description="Helical" evidence="4">
    <location>
        <begin position="149"/>
        <end position="169"/>
    </location>
</feature>
<feature type="transmembrane region" description="Helical" evidence="4">
    <location>
        <begin position="206"/>
        <end position="226"/>
    </location>
</feature>
<keyword evidence="4" id="KW-0472">Membrane</keyword>
<feature type="region of interest" description="Disordered" evidence="3">
    <location>
        <begin position="1"/>
        <end position="68"/>
    </location>
</feature>
<feature type="compositionally biased region" description="Basic and acidic residues" evidence="3">
    <location>
        <begin position="1"/>
        <end position="17"/>
    </location>
</feature>
<evidence type="ECO:0000256" key="1">
    <source>
        <dbReference type="ARBA" id="ARBA00004141"/>
    </source>
</evidence>
<organism evidence="6 7">
    <name type="scientific">Didymella exigua CBS 183.55</name>
    <dbReference type="NCBI Taxonomy" id="1150837"/>
    <lineage>
        <taxon>Eukaryota</taxon>
        <taxon>Fungi</taxon>
        <taxon>Dikarya</taxon>
        <taxon>Ascomycota</taxon>
        <taxon>Pezizomycotina</taxon>
        <taxon>Dothideomycetes</taxon>
        <taxon>Pleosporomycetidae</taxon>
        <taxon>Pleosporales</taxon>
        <taxon>Pleosporineae</taxon>
        <taxon>Didymellaceae</taxon>
        <taxon>Didymella</taxon>
    </lineage>
</organism>
<proteinExistence type="inferred from homology"/>
<feature type="domain" description="Major facilitator superfamily (MFS) profile" evidence="5">
    <location>
        <begin position="78"/>
        <end position="475"/>
    </location>
</feature>
<keyword evidence="4" id="KW-0812">Transmembrane</keyword>
<dbReference type="PANTHER" id="PTHR11360">
    <property type="entry name" value="MONOCARBOXYLATE TRANSPORTER"/>
    <property type="match status" value="1"/>
</dbReference>
<feature type="transmembrane region" description="Helical" evidence="4">
    <location>
        <begin position="238"/>
        <end position="264"/>
    </location>
</feature>
<dbReference type="AlphaFoldDB" id="A0A6A5S1I1"/>
<evidence type="ECO:0000259" key="5">
    <source>
        <dbReference type="PROSITE" id="PS50850"/>
    </source>
</evidence>
<dbReference type="Proteomes" id="UP000800082">
    <property type="component" value="Unassembled WGS sequence"/>
</dbReference>
<evidence type="ECO:0000313" key="6">
    <source>
        <dbReference type="EMBL" id="KAF1933982.1"/>
    </source>
</evidence>
<dbReference type="InterPro" id="IPR011701">
    <property type="entry name" value="MFS"/>
</dbReference>
<evidence type="ECO:0000313" key="7">
    <source>
        <dbReference type="Proteomes" id="UP000800082"/>
    </source>
</evidence>
<dbReference type="GO" id="GO:0016020">
    <property type="term" value="C:membrane"/>
    <property type="evidence" value="ECO:0007669"/>
    <property type="project" value="UniProtKB-SubCell"/>
</dbReference>
<feature type="transmembrane region" description="Helical" evidence="4">
    <location>
        <begin position="87"/>
        <end position="107"/>
    </location>
</feature>
<dbReference type="InterPro" id="IPR036259">
    <property type="entry name" value="MFS_trans_sf"/>
</dbReference>
<feature type="transmembrane region" description="Helical" evidence="4">
    <location>
        <begin position="375"/>
        <end position="400"/>
    </location>
</feature>
<feature type="compositionally biased region" description="Polar residues" evidence="3">
    <location>
        <begin position="18"/>
        <end position="27"/>
    </location>
</feature>
<feature type="transmembrane region" description="Helical" evidence="4">
    <location>
        <begin position="175"/>
        <end position="199"/>
    </location>
</feature>
<dbReference type="EMBL" id="ML978956">
    <property type="protein sequence ID" value="KAF1933982.1"/>
    <property type="molecule type" value="Genomic_DNA"/>
</dbReference>
<gene>
    <name evidence="6" type="ORF">M421DRAFT_415034</name>
</gene>
<dbReference type="InterPro" id="IPR050327">
    <property type="entry name" value="Proton-linked_MCT"/>
</dbReference>
<feature type="transmembrane region" description="Helical" evidence="4">
    <location>
        <begin position="119"/>
        <end position="137"/>
    </location>
</feature>
<dbReference type="PANTHER" id="PTHR11360:SF252">
    <property type="entry name" value="MAJOR FACILITATOR SUPERFAMILY (MFS) PROFILE DOMAIN-CONTAINING PROTEIN-RELATED"/>
    <property type="match status" value="1"/>
</dbReference>
<sequence length="478" mass="51805">MPSSVHSKDKQPPKSDLGESQGTSRPSSAEEVVDVEGSPHHDEGKGIKFAQTTEKPFDARSTKTTESVIPPPPDGGLHAWLKVFGGFLIYINIWGFTLSYGAFQAYYKSDLLSSASPSAISWIGTVQAWLLIFFGVLSGPLFDLGYFRVMLIVGNFLVVFGIMMLSLSTQYWQVFLSQGICMGLGAGLLYIPSLALVGIWFDKKRAIALGIVMSGIAVGGVVYIMMFDRLLKSSGFPWAMRAIGFVALAAALLSIPALLSGSSVLATKRKARSLFDKKAYKDKLFLIFTCCSFTTFLGYIVPYFYIPTYARDALDLSQSMGLYTLVMAIAASFFGRLVSGGLAQWLGPIVTWGLCTFASAVLSLCWISIDTEANFIAFSILWGFFSAALVTLPSAAFANITPDLSRLGTRLGMSWSVSSIATLIGAPIAGSLLKTNADGRLIFTGIQIWSGVCLMVGTGFLLVLWFVTMKTQKKGWRI</sequence>
<evidence type="ECO:0000256" key="3">
    <source>
        <dbReference type="SAM" id="MobiDB-lite"/>
    </source>
</evidence>
<feature type="compositionally biased region" description="Basic and acidic residues" evidence="3">
    <location>
        <begin position="37"/>
        <end position="46"/>
    </location>
</feature>